<keyword evidence="11" id="KW-0902">Two-component regulatory system</keyword>
<evidence type="ECO:0000259" key="15">
    <source>
        <dbReference type="PROSITE" id="PS50109"/>
    </source>
</evidence>
<evidence type="ECO:0000256" key="14">
    <source>
        <dbReference type="SAM" id="Phobius"/>
    </source>
</evidence>
<dbReference type="SUPFAM" id="SSF55874">
    <property type="entry name" value="ATPase domain of HSP90 chaperone/DNA topoisomerase II/histidine kinase"/>
    <property type="match status" value="1"/>
</dbReference>
<evidence type="ECO:0000256" key="2">
    <source>
        <dbReference type="ARBA" id="ARBA00004651"/>
    </source>
</evidence>
<sequence>MSLIRRIAELLHVQKGMLLVYVLNTVILVMASYVFYGVNDILYPLFVSFFILLVYLAVTAVKLNQFTGKLSAAKSSPHIEVDDTNVKDKLIFGAINEIHEQYNGRLHQMNSSIKERNTLFSQWIHNMKVSISIIGLAAEKGTEEAISDIKEENRRLTQNLEECLNLLRLDDFARDYLPEKVNLHKVVNKAVNARKREFIYKGVYPQIDIAKHLEICTDEKWCGYMLEQVLSNAVKYSDKEGRVTVRSELAGDRVLLSIQDYGVGIDQEDLPRVFDPFFTGKNGRDYRSATGIGLYMVKHIARKLGHRVSIDSQKGAGTRVTFAFLSKV</sequence>
<feature type="transmembrane region" description="Helical" evidence="14">
    <location>
        <begin position="41"/>
        <end position="61"/>
    </location>
</feature>
<evidence type="ECO:0000313" key="17">
    <source>
        <dbReference type="Proteomes" id="UP000033163"/>
    </source>
</evidence>
<comment type="subcellular location">
    <subcellularLocation>
        <location evidence="2">Cell membrane</location>
        <topology evidence="2">Multi-pass membrane protein</topology>
    </subcellularLocation>
</comment>
<dbReference type="InterPro" id="IPR005467">
    <property type="entry name" value="His_kinase_dom"/>
</dbReference>
<evidence type="ECO:0000256" key="8">
    <source>
        <dbReference type="ARBA" id="ARBA00022777"/>
    </source>
</evidence>
<dbReference type="AlphaFoldDB" id="A0A0E4HDE0"/>
<keyword evidence="9" id="KW-0067">ATP-binding</keyword>
<gene>
    <name evidence="16" type="ORF">PRIO_5754</name>
</gene>
<dbReference type="PROSITE" id="PS50109">
    <property type="entry name" value="HIS_KIN"/>
    <property type="match status" value="1"/>
</dbReference>
<evidence type="ECO:0000256" key="1">
    <source>
        <dbReference type="ARBA" id="ARBA00000085"/>
    </source>
</evidence>
<evidence type="ECO:0000256" key="12">
    <source>
        <dbReference type="ARBA" id="ARBA00023136"/>
    </source>
</evidence>
<proteinExistence type="predicted"/>
<dbReference type="SMART" id="SM00387">
    <property type="entry name" value="HATPase_c"/>
    <property type="match status" value="1"/>
</dbReference>
<feature type="domain" description="Histidine kinase" evidence="15">
    <location>
        <begin position="122"/>
        <end position="328"/>
    </location>
</feature>
<evidence type="ECO:0000256" key="10">
    <source>
        <dbReference type="ARBA" id="ARBA00022989"/>
    </source>
</evidence>
<evidence type="ECO:0000256" key="4">
    <source>
        <dbReference type="ARBA" id="ARBA00022475"/>
    </source>
</evidence>
<evidence type="ECO:0000256" key="6">
    <source>
        <dbReference type="ARBA" id="ARBA00022692"/>
    </source>
</evidence>
<dbReference type="HOGENOM" id="CLU_000445_13_1_9"/>
<organism evidence="16 17">
    <name type="scientific">Paenibacillus riograndensis SBR5</name>
    <dbReference type="NCBI Taxonomy" id="1073571"/>
    <lineage>
        <taxon>Bacteria</taxon>
        <taxon>Bacillati</taxon>
        <taxon>Bacillota</taxon>
        <taxon>Bacilli</taxon>
        <taxon>Bacillales</taxon>
        <taxon>Paenibacillaceae</taxon>
        <taxon>Paenibacillus</taxon>
        <taxon>Paenibacillus sonchi group</taxon>
    </lineage>
</organism>
<dbReference type="Proteomes" id="UP000033163">
    <property type="component" value="Chromosome I"/>
</dbReference>
<dbReference type="PATRIC" id="fig|1073571.4.peg.6177"/>
<feature type="coiled-coil region" evidence="13">
    <location>
        <begin position="139"/>
        <end position="166"/>
    </location>
</feature>
<dbReference type="GO" id="GO:0000155">
    <property type="term" value="F:phosphorelay sensor kinase activity"/>
    <property type="evidence" value="ECO:0007669"/>
    <property type="project" value="TreeGrafter"/>
</dbReference>
<keyword evidence="7" id="KW-0547">Nucleotide-binding</keyword>
<dbReference type="InterPro" id="IPR003594">
    <property type="entry name" value="HATPase_dom"/>
</dbReference>
<dbReference type="PRINTS" id="PR00344">
    <property type="entry name" value="BCTRLSENSOR"/>
</dbReference>
<keyword evidence="12 14" id="KW-0472">Membrane</keyword>
<reference evidence="17" key="1">
    <citation type="submission" date="2015-03" db="EMBL/GenBank/DDBJ databases">
        <authorList>
            <person name="Wibberg D."/>
        </authorList>
    </citation>
    <scope>NUCLEOTIDE SEQUENCE [LARGE SCALE GENOMIC DNA]</scope>
</reference>
<dbReference type="InterPro" id="IPR050351">
    <property type="entry name" value="BphY/WalK/GraS-like"/>
</dbReference>
<evidence type="ECO:0000256" key="11">
    <source>
        <dbReference type="ARBA" id="ARBA00023012"/>
    </source>
</evidence>
<dbReference type="GO" id="GO:0005524">
    <property type="term" value="F:ATP binding"/>
    <property type="evidence" value="ECO:0007669"/>
    <property type="project" value="UniProtKB-KW"/>
</dbReference>
<dbReference type="EC" id="2.7.13.3" evidence="3"/>
<dbReference type="InterPro" id="IPR004358">
    <property type="entry name" value="Sig_transdc_His_kin-like_C"/>
</dbReference>
<dbReference type="Pfam" id="PF02518">
    <property type="entry name" value="HATPase_c"/>
    <property type="match status" value="1"/>
</dbReference>
<accession>A0A0E4HDE0</accession>
<dbReference type="PANTHER" id="PTHR45453:SF2">
    <property type="entry name" value="HISTIDINE KINASE"/>
    <property type="match status" value="1"/>
</dbReference>
<keyword evidence="5 16" id="KW-0808">Transferase</keyword>
<name>A0A0E4HDE0_9BACL</name>
<keyword evidence="4" id="KW-1003">Cell membrane</keyword>
<dbReference type="GO" id="GO:0016036">
    <property type="term" value="P:cellular response to phosphate starvation"/>
    <property type="evidence" value="ECO:0007669"/>
    <property type="project" value="TreeGrafter"/>
</dbReference>
<dbReference type="GO" id="GO:0004721">
    <property type="term" value="F:phosphoprotein phosphatase activity"/>
    <property type="evidence" value="ECO:0007669"/>
    <property type="project" value="TreeGrafter"/>
</dbReference>
<dbReference type="EMBL" id="LN831776">
    <property type="protein sequence ID" value="CQR58141.1"/>
    <property type="molecule type" value="Genomic_DNA"/>
</dbReference>
<dbReference type="GO" id="GO:0005886">
    <property type="term" value="C:plasma membrane"/>
    <property type="evidence" value="ECO:0007669"/>
    <property type="project" value="UniProtKB-SubCell"/>
</dbReference>
<dbReference type="InterPro" id="IPR036890">
    <property type="entry name" value="HATPase_C_sf"/>
</dbReference>
<keyword evidence="8 16" id="KW-0418">Kinase</keyword>
<protein>
    <recommendedName>
        <fullName evidence="3">histidine kinase</fullName>
        <ecNumber evidence="3">2.7.13.3</ecNumber>
    </recommendedName>
</protein>
<comment type="catalytic activity">
    <reaction evidence="1">
        <text>ATP + protein L-histidine = ADP + protein N-phospho-L-histidine.</text>
        <dbReference type="EC" id="2.7.13.3"/>
    </reaction>
</comment>
<evidence type="ECO:0000256" key="13">
    <source>
        <dbReference type="SAM" id="Coils"/>
    </source>
</evidence>
<dbReference type="KEGG" id="pri:PRIO_5754"/>
<evidence type="ECO:0000256" key="3">
    <source>
        <dbReference type="ARBA" id="ARBA00012438"/>
    </source>
</evidence>
<keyword evidence="10 14" id="KW-1133">Transmembrane helix</keyword>
<dbReference type="PANTHER" id="PTHR45453">
    <property type="entry name" value="PHOSPHATE REGULON SENSOR PROTEIN PHOR"/>
    <property type="match status" value="1"/>
</dbReference>
<dbReference type="RefSeq" id="WP_020433396.1">
    <property type="nucleotide sequence ID" value="NZ_AGBD01001692.1"/>
</dbReference>
<evidence type="ECO:0000256" key="5">
    <source>
        <dbReference type="ARBA" id="ARBA00022679"/>
    </source>
</evidence>
<feature type="transmembrane region" description="Helical" evidence="14">
    <location>
        <begin position="16"/>
        <end position="35"/>
    </location>
</feature>
<keyword evidence="6 14" id="KW-0812">Transmembrane</keyword>
<keyword evidence="13" id="KW-0175">Coiled coil</keyword>
<evidence type="ECO:0000256" key="9">
    <source>
        <dbReference type="ARBA" id="ARBA00022840"/>
    </source>
</evidence>
<evidence type="ECO:0000313" key="16">
    <source>
        <dbReference type="EMBL" id="CQR58141.1"/>
    </source>
</evidence>
<dbReference type="Gene3D" id="3.30.565.10">
    <property type="entry name" value="Histidine kinase-like ATPase, C-terminal domain"/>
    <property type="match status" value="1"/>
</dbReference>
<evidence type="ECO:0000256" key="7">
    <source>
        <dbReference type="ARBA" id="ARBA00022741"/>
    </source>
</evidence>